<name>A0A6J5RX20_9CAUD</name>
<organism evidence="3">
    <name type="scientific">uncultured Caudovirales phage</name>
    <dbReference type="NCBI Taxonomy" id="2100421"/>
    <lineage>
        <taxon>Viruses</taxon>
        <taxon>Duplodnaviria</taxon>
        <taxon>Heunggongvirae</taxon>
        <taxon>Uroviricota</taxon>
        <taxon>Caudoviricetes</taxon>
        <taxon>Peduoviridae</taxon>
        <taxon>Maltschvirus</taxon>
        <taxon>Maltschvirus maltsch</taxon>
    </lineage>
</organism>
<dbReference type="EMBL" id="LR796625">
    <property type="protein sequence ID" value="CAB4155238.1"/>
    <property type="molecule type" value="Genomic_DNA"/>
</dbReference>
<dbReference type="EMBL" id="LR797270">
    <property type="protein sequence ID" value="CAB4198686.1"/>
    <property type="molecule type" value="Genomic_DNA"/>
</dbReference>
<accession>A0A6J5RX20</accession>
<protein>
    <submittedName>
        <fullName evidence="3">Uncharacterized protein</fullName>
    </submittedName>
</protein>
<reference evidence="3" key="1">
    <citation type="submission" date="2020-05" db="EMBL/GenBank/DDBJ databases">
        <authorList>
            <person name="Chiriac C."/>
            <person name="Salcher M."/>
            <person name="Ghai R."/>
            <person name="Kavagutti S V."/>
        </authorList>
    </citation>
    <scope>NUCLEOTIDE SEQUENCE</scope>
</reference>
<dbReference type="EMBL" id="LR796859">
    <property type="protein sequence ID" value="CAB4171151.1"/>
    <property type="molecule type" value="Genomic_DNA"/>
</dbReference>
<evidence type="ECO:0000313" key="1">
    <source>
        <dbReference type="EMBL" id="CAB4155238.1"/>
    </source>
</evidence>
<evidence type="ECO:0000313" key="3">
    <source>
        <dbReference type="EMBL" id="CAB4198686.1"/>
    </source>
</evidence>
<sequence length="89" mass="10125">MTKKLEKQHIESIQTLRAAFAKNASDLGYITIEEIRLQRQLAELQQTRNHFVTELDQLIQQEAAMFESLKTAYGEGEINVEAGTFTPAE</sequence>
<evidence type="ECO:0000313" key="2">
    <source>
        <dbReference type="EMBL" id="CAB4171151.1"/>
    </source>
</evidence>
<proteinExistence type="predicted"/>
<gene>
    <name evidence="3" type="ORF">UFOVP1307_213</name>
    <name evidence="1" type="ORF">UFOVP651_133</name>
    <name evidence="2" type="ORF">UFOVP902_212</name>
</gene>